<feature type="compositionally biased region" description="Basic and acidic residues" evidence="1">
    <location>
        <begin position="37"/>
        <end position="46"/>
    </location>
</feature>
<dbReference type="AlphaFoldDB" id="A0A0B6YX28"/>
<proteinExistence type="predicted"/>
<sequence length="78" mass="8614">FNNSSDSESFQVSPLSKNMNSNNSLESPGEGKSITHRIKELQKSHESSPQPKSGNPERHVTTIERSIGNVPRPSEEPK</sequence>
<feature type="region of interest" description="Disordered" evidence="1">
    <location>
        <begin position="1"/>
        <end position="78"/>
    </location>
</feature>
<evidence type="ECO:0000313" key="2">
    <source>
        <dbReference type="EMBL" id="CEK60773.1"/>
    </source>
</evidence>
<organism evidence="2">
    <name type="scientific">Arion vulgaris</name>
    <dbReference type="NCBI Taxonomy" id="1028688"/>
    <lineage>
        <taxon>Eukaryota</taxon>
        <taxon>Metazoa</taxon>
        <taxon>Spiralia</taxon>
        <taxon>Lophotrochozoa</taxon>
        <taxon>Mollusca</taxon>
        <taxon>Gastropoda</taxon>
        <taxon>Heterobranchia</taxon>
        <taxon>Euthyneura</taxon>
        <taxon>Panpulmonata</taxon>
        <taxon>Eupulmonata</taxon>
        <taxon>Stylommatophora</taxon>
        <taxon>Helicina</taxon>
        <taxon>Arionoidea</taxon>
        <taxon>Arionidae</taxon>
        <taxon>Arion</taxon>
    </lineage>
</organism>
<feature type="non-terminal residue" evidence="2">
    <location>
        <position position="1"/>
    </location>
</feature>
<feature type="compositionally biased region" description="Polar residues" evidence="1">
    <location>
        <begin position="1"/>
        <end position="26"/>
    </location>
</feature>
<accession>A0A0B6YX28</accession>
<protein>
    <submittedName>
        <fullName evidence="2">Uncharacterized protein</fullName>
    </submittedName>
</protein>
<name>A0A0B6YX28_9EUPU</name>
<reference evidence="2" key="1">
    <citation type="submission" date="2014-12" db="EMBL/GenBank/DDBJ databases">
        <title>Insight into the proteome of Arion vulgaris.</title>
        <authorList>
            <person name="Aradska J."/>
            <person name="Bulat T."/>
            <person name="Smidak R."/>
            <person name="Sarate P."/>
            <person name="Gangsoo J."/>
            <person name="Sialana F."/>
            <person name="Bilban M."/>
            <person name="Lubec G."/>
        </authorList>
    </citation>
    <scope>NUCLEOTIDE SEQUENCE</scope>
    <source>
        <tissue evidence="2">Skin</tissue>
    </source>
</reference>
<evidence type="ECO:0000256" key="1">
    <source>
        <dbReference type="SAM" id="MobiDB-lite"/>
    </source>
</evidence>
<gene>
    <name evidence="2" type="primary">ORF40342</name>
</gene>
<dbReference type="EMBL" id="HACG01013908">
    <property type="protein sequence ID" value="CEK60773.1"/>
    <property type="molecule type" value="Transcribed_RNA"/>
</dbReference>
<feature type="non-terminal residue" evidence="2">
    <location>
        <position position="78"/>
    </location>
</feature>